<dbReference type="InterPro" id="IPR036691">
    <property type="entry name" value="Endo/exonu/phosph_ase_sf"/>
</dbReference>
<evidence type="ECO:0000313" key="3">
    <source>
        <dbReference type="Proteomes" id="UP001652700"/>
    </source>
</evidence>
<dbReference type="PANTHER" id="PTHR23227:SF85">
    <property type="entry name" value="CRANIOFACIAL DEVELOPMENT PROTEIN 2"/>
    <property type="match status" value="1"/>
</dbReference>
<proteinExistence type="predicted"/>
<dbReference type="InterPro" id="IPR005135">
    <property type="entry name" value="Endo/exonuclease/phosphatase"/>
</dbReference>
<dbReference type="GeneID" id="126886078"/>
<reference evidence="2" key="1">
    <citation type="submission" date="2025-05" db="UniProtKB">
        <authorList>
            <consortium name="EnsemblMetazoa"/>
        </authorList>
    </citation>
    <scope>IDENTIFICATION</scope>
</reference>
<keyword evidence="3" id="KW-1185">Reference proteome</keyword>
<organism evidence="2 3">
    <name type="scientific">Diabrotica virgifera virgifera</name>
    <name type="common">western corn rootworm</name>
    <dbReference type="NCBI Taxonomy" id="50390"/>
    <lineage>
        <taxon>Eukaryota</taxon>
        <taxon>Metazoa</taxon>
        <taxon>Ecdysozoa</taxon>
        <taxon>Arthropoda</taxon>
        <taxon>Hexapoda</taxon>
        <taxon>Insecta</taxon>
        <taxon>Pterygota</taxon>
        <taxon>Neoptera</taxon>
        <taxon>Endopterygota</taxon>
        <taxon>Coleoptera</taxon>
        <taxon>Polyphaga</taxon>
        <taxon>Cucujiformia</taxon>
        <taxon>Chrysomeloidea</taxon>
        <taxon>Chrysomelidae</taxon>
        <taxon>Galerucinae</taxon>
        <taxon>Diabroticina</taxon>
        <taxon>Diabroticites</taxon>
        <taxon>Diabrotica</taxon>
    </lineage>
</organism>
<dbReference type="InterPro" id="IPR027124">
    <property type="entry name" value="Swc5/CFDP1/2"/>
</dbReference>
<evidence type="ECO:0000313" key="2">
    <source>
        <dbReference type="EnsemblMetazoa" id="XP_050508878.1"/>
    </source>
</evidence>
<accession>A0ABM5KFD6</accession>
<sequence length="227" mass="26008">MCFSGNTNKSINGVGFWVSKSLSPYILGYQAISDRIISLKLNGSPSIVHLIQVYAPTSTADDDTTESFFNELESYLQNIPNKEIAIIMGDLNSKIGVTMDDEHIRNIVGRYGIGERNSRGDRLIQFCVDNDLTIMNSMYKHHPRRLYTWISPGGRHRNQIDYIMIKHRWKTSISQCKTRPSADCGSDHQLLFATLKQKFKACARIRNKRISKIKDTQQFKSQCNERL</sequence>
<dbReference type="CDD" id="cd09076">
    <property type="entry name" value="L1-EN"/>
    <property type="match status" value="1"/>
</dbReference>
<evidence type="ECO:0000259" key="1">
    <source>
        <dbReference type="Pfam" id="PF14529"/>
    </source>
</evidence>
<feature type="domain" description="Endonuclease/exonuclease/phosphatase" evidence="1">
    <location>
        <begin position="49"/>
        <end position="190"/>
    </location>
</feature>
<protein>
    <recommendedName>
        <fullName evidence="1">Endonuclease/exonuclease/phosphatase domain-containing protein</fullName>
    </recommendedName>
</protein>
<dbReference type="EnsemblMetazoa" id="XM_050652921.1">
    <property type="protein sequence ID" value="XP_050508878.1"/>
    <property type="gene ID" value="LOC126886078"/>
</dbReference>
<dbReference type="Pfam" id="PF14529">
    <property type="entry name" value="Exo_endo_phos_2"/>
    <property type="match status" value="1"/>
</dbReference>
<name>A0ABM5KFD6_DIAVI</name>
<dbReference type="SUPFAM" id="SSF56219">
    <property type="entry name" value="DNase I-like"/>
    <property type="match status" value="1"/>
</dbReference>
<dbReference type="PANTHER" id="PTHR23227">
    <property type="entry name" value="BUCENTAUR RELATED"/>
    <property type="match status" value="1"/>
</dbReference>
<dbReference type="Proteomes" id="UP001652700">
    <property type="component" value="Unplaced"/>
</dbReference>
<dbReference type="Gene3D" id="3.60.10.10">
    <property type="entry name" value="Endonuclease/exonuclease/phosphatase"/>
    <property type="match status" value="1"/>
</dbReference>
<dbReference type="RefSeq" id="XP_050508878.1">
    <property type="nucleotide sequence ID" value="XM_050652921.1"/>
</dbReference>